<dbReference type="InterPro" id="IPR015422">
    <property type="entry name" value="PyrdxlP-dep_Trfase_small"/>
</dbReference>
<evidence type="ECO:0000256" key="1">
    <source>
        <dbReference type="ARBA" id="ARBA00001933"/>
    </source>
</evidence>
<proteinExistence type="inferred from homology"/>
<keyword evidence="12" id="KW-1185">Reference proteome</keyword>
<comment type="similarity">
    <text evidence="3">Belongs to the class-III pyridoxal-phosphate-dependent aminotransferase family. HemL subfamily.</text>
</comment>
<dbReference type="Proteomes" id="UP000245765">
    <property type="component" value="Unassembled WGS sequence"/>
</dbReference>
<keyword evidence="7" id="KW-0413">Isomerase</keyword>
<keyword evidence="11" id="KW-0032">Aminotransferase</keyword>
<dbReference type="EMBL" id="QGNA01000003">
    <property type="protein sequence ID" value="PWS36763.1"/>
    <property type="molecule type" value="Genomic_DNA"/>
</dbReference>
<dbReference type="AlphaFoldDB" id="A0A317FDZ9"/>
<reference evidence="12" key="1">
    <citation type="submission" date="2018-05" db="EMBL/GenBank/DDBJ databases">
        <authorList>
            <person name="Du Z."/>
            <person name="Wang X."/>
        </authorList>
    </citation>
    <scope>NUCLEOTIDE SEQUENCE [LARGE SCALE GENOMIC DNA]</scope>
    <source>
        <strain evidence="12">CQN31</strain>
    </source>
</reference>
<dbReference type="InterPro" id="IPR015424">
    <property type="entry name" value="PyrdxlP-dep_Trfase"/>
</dbReference>
<dbReference type="FunFam" id="3.40.640.10:FF:000021">
    <property type="entry name" value="Glutamate-1-semialdehyde 2,1-aminomutase"/>
    <property type="match status" value="1"/>
</dbReference>
<evidence type="ECO:0000256" key="2">
    <source>
        <dbReference type="ARBA" id="ARBA00004819"/>
    </source>
</evidence>
<evidence type="ECO:0000256" key="10">
    <source>
        <dbReference type="RuleBase" id="RU003560"/>
    </source>
</evidence>
<dbReference type="Pfam" id="PF00202">
    <property type="entry name" value="Aminotran_3"/>
    <property type="match status" value="1"/>
</dbReference>
<dbReference type="EC" id="5.4.3.8" evidence="4"/>
<evidence type="ECO:0000313" key="12">
    <source>
        <dbReference type="Proteomes" id="UP000245765"/>
    </source>
</evidence>
<dbReference type="PANTHER" id="PTHR43713">
    <property type="entry name" value="GLUTAMATE-1-SEMIALDEHYDE 2,1-AMINOMUTASE"/>
    <property type="match status" value="1"/>
</dbReference>
<dbReference type="GO" id="GO:0006779">
    <property type="term" value="P:porphyrin-containing compound biosynthetic process"/>
    <property type="evidence" value="ECO:0007669"/>
    <property type="project" value="UniProtKB-KW"/>
</dbReference>
<organism evidence="11 12">
    <name type="scientific">Falsiroseomonas bella</name>
    <dbReference type="NCBI Taxonomy" id="2184016"/>
    <lineage>
        <taxon>Bacteria</taxon>
        <taxon>Pseudomonadati</taxon>
        <taxon>Pseudomonadota</taxon>
        <taxon>Alphaproteobacteria</taxon>
        <taxon>Acetobacterales</taxon>
        <taxon>Roseomonadaceae</taxon>
        <taxon>Falsiroseomonas</taxon>
    </lineage>
</organism>
<comment type="pathway">
    <text evidence="2">Porphyrin-containing compound metabolism; protoporphyrin-IX biosynthesis; 5-aminolevulinate from L-glutamyl-tRNA(Glu): step 2/2.</text>
</comment>
<evidence type="ECO:0000256" key="7">
    <source>
        <dbReference type="ARBA" id="ARBA00023235"/>
    </source>
</evidence>
<dbReference type="RefSeq" id="WP_109871555.1">
    <property type="nucleotide sequence ID" value="NZ_QGNA01000003.1"/>
</dbReference>
<evidence type="ECO:0000256" key="9">
    <source>
        <dbReference type="ARBA" id="ARBA00031365"/>
    </source>
</evidence>
<dbReference type="OrthoDB" id="9801052at2"/>
<keyword evidence="11" id="KW-0808">Transferase</keyword>
<comment type="cofactor">
    <cofactor evidence="1">
        <name>pyridoxal 5'-phosphate</name>
        <dbReference type="ChEBI" id="CHEBI:597326"/>
    </cofactor>
</comment>
<keyword evidence="8" id="KW-0627">Porphyrin biosynthesis</keyword>
<dbReference type="SUPFAM" id="SSF53383">
    <property type="entry name" value="PLP-dependent transferases"/>
    <property type="match status" value="1"/>
</dbReference>
<comment type="caution">
    <text evidence="11">The sequence shown here is derived from an EMBL/GenBank/DDBJ whole genome shotgun (WGS) entry which is preliminary data.</text>
</comment>
<evidence type="ECO:0000256" key="5">
    <source>
        <dbReference type="ARBA" id="ARBA00015416"/>
    </source>
</evidence>
<dbReference type="GO" id="GO:0008483">
    <property type="term" value="F:transaminase activity"/>
    <property type="evidence" value="ECO:0007669"/>
    <property type="project" value="UniProtKB-KW"/>
</dbReference>
<evidence type="ECO:0000256" key="3">
    <source>
        <dbReference type="ARBA" id="ARBA00008981"/>
    </source>
</evidence>
<dbReference type="InterPro" id="IPR015421">
    <property type="entry name" value="PyrdxlP-dep_Trfase_major"/>
</dbReference>
<dbReference type="PANTHER" id="PTHR43713:SF3">
    <property type="entry name" value="GLUTAMATE-1-SEMIALDEHYDE 2,1-AMINOMUTASE 1, CHLOROPLASTIC-RELATED"/>
    <property type="match status" value="1"/>
</dbReference>
<protein>
    <recommendedName>
        <fullName evidence="5">Glutamate-1-semialdehyde 2,1-aminomutase</fullName>
        <ecNumber evidence="4">5.4.3.8</ecNumber>
    </recommendedName>
    <alternativeName>
        <fullName evidence="9">Glutamate-1-semialdehyde aminotransferase</fullName>
    </alternativeName>
</protein>
<evidence type="ECO:0000313" key="11">
    <source>
        <dbReference type="EMBL" id="PWS36763.1"/>
    </source>
</evidence>
<dbReference type="Gene3D" id="3.90.1150.10">
    <property type="entry name" value="Aspartate Aminotransferase, domain 1"/>
    <property type="match status" value="1"/>
</dbReference>
<accession>A0A317FDZ9</accession>
<evidence type="ECO:0000256" key="6">
    <source>
        <dbReference type="ARBA" id="ARBA00022898"/>
    </source>
</evidence>
<dbReference type="Gene3D" id="3.40.640.10">
    <property type="entry name" value="Type I PLP-dependent aspartate aminotransferase-like (Major domain)"/>
    <property type="match status" value="1"/>
</dbReference>
<gene>
    <name evidence="11" type="ORF">DFH01_16680</name>
</gene>
<evidence type="ECO:0000256" key="4">
    <source>
        <dbReference type="ARBA" id="ARBA00012143"/>
    </source>
</evidence>
<dbReference type="InterPro" id="IPR005814">
    <property type="entry name" value="Aminotrans_3"/>
</dbReference>
<keyword evidence="6 10" id="KW-0663">Pyridoxal phosphate</keyword>
<name>A0A317FDZ9_9PROT</name>
<evidence type="ECO:0000256" key="8">
    <source>
        <dbReference type="ARBA" id="ARBA00023244"/>
    </source>
</evidence>
<sequence length="433" mass="46394">MDGLSTTTEATSDEAALFGRAKRVLPGGGFGNFAPEVILREGRGGRVWDVAGREYVDFLLGSGPMFLGHGHPEVLEAVREQLARGTTFFANNEHGIALAEAIVEAMPCAEQVRYTGSGTEADLYAMRLARAFTGRERILKFEGGYHGMSDYGLMSLAPKVLANFPRPVPDSAGIPRSVQEEVLVAPFNDLDAVTRLVEAHAAEIAGIIVEPLQRLIPPAPGFLQGLRDLCDAHGIVLIFDEVVTGFRFAYGGAQSYYGVTPDLCTLGKIIGGGFPLAAVAGRAAIMAHFDRALVGDDGFLIQIGTLSGNPVAAVAGLKTLEILRRPGTYERAFATGRALMQGMEERIARAGLPAQIVGEPPLFDVVYADGAIADYRATLRADRAVQAHVNRVLREGGIMKGESKFYVSVAHEDRDVEQTLEAFGRALRTLPGR</sequence>
<dbReference type="GO" id="GO:0030170">
    <property type="term" value="F:pyridoxal phosphate binding"/>
    <property type="evidence" value="ECO:0007669"/>
    <property type="project" value="InterPro"/>
</dbReference>
<dbReference type="CDD" id="cd00610">
    <property type="entry name" value="OAT_like"/>
    <property type="match status" value="1"/>
</dbReference>
<dbReference type="GO" id="GO:0042286">
    <property type="term" value="F:glutamate-1-semialdehyde 2,1-aminomutase activity"/>
    <property type="evidence" value="ECO:0007669"/>
    <property type="project" value="UniProtKB-EC"/>
</dbReference>